<sequence>MENTKCECGHNNPVGTILCEYCGKPLDESESSGQPLEMRYEGKARRSQTQNTTWFDRVWNFFSSVKVAVYLILITLLASVLGTLLPQEQYIPSNRPDAYYPQKYGTIGDIYYQLGLHRMYESWWFITLLSMIGISLVVCSLDRVIPLYQALKNQRVEKNISFILRQRIHQTVSTKEKEKESALDKWMKVLQKKGYRVRREGDSLLAEKGRFSRWGPYVIHIGLILFLFGVLLRLLPGWAMDEFVYVREGQIKKIPETPFYVKNVKADIELYDPQEMPQKLEEQTPVVKKYETDTILYEKNASGRLKPVHRDAIVVNQPMEYKGLLLYQADFQPNQAEAIRLGVKDKKTKKKLGSIRIDLYDPKPTYALKNGVTVRILDYFPDFIMDGNRPTTKSENPNRPAFIFEVDSPKLDEPEKSWMIAGTNLDDLNRKNRYTMDLEKIETVNVSGLKFRTEKSLPVILFGGVVAMIGLVMGFFWFHRRVWIRWAEDQLYIGAHTNKNWYGIRRELEQVSKECGLHLSFTPEEGQGNQ</sequence>
<dbReference type="EMBL" id="BMHQ01000003">
    <property type="protein sequence ID" value="GGE11005.1"/>
    <property type="molecule type" value="Genomic_DNA"/>
</dbReference>
<feature type="transmembrane region" description="Helical" evidence="6">
    <location>
        <begin position="67"/>
        <end position="85"/>
    </location>
</feature>
<name>A0A8J2VGN9_9BACL</name>
<comment type="caution">
    <text evidence="8">The sequence shown here is derived from an EMBL/GenBank/DDBJ whole genome shotgun (WGS) entry which is preliminary data.</text>
</comment>
<keyword evidence="3" id="KW-0201">Cytochrome c-type biogenesis</keyword>
<evidence type="ECO:0000256" key="4">
    <source>
        <dbReference type="ARBA" id="ARBA00022989"/>
    </source>
</evidence>
<dbReference type="AlphaFoldDB" id="A0A8J2VGN9"/>
<gene>
    <name evidence="8" type="primary">resB</name>
    <name evidence="8" type="ORF">GCM10011571_10400</name>
</gene>
<dbReference type="PANTHER" id="PTHR31566">
    <property type="entry name" value="CYTOCHROME C BIOGENESIS PROTEIN CCS1, CHLOROPLASTIC"/>
    <property type="match status" value="1"/>
</dbReference>
<dbReference type="RefSeq" id="WP_188646847.1">
    <property type="nucleotide sequence ID" value="NZ_BMHQ01000003.1"/>
</dbReference>
<keyword evidence="2 6" id="KW-0812">Transmembrane</keyword>
<evidence type="ECO:0000256" key="2">
    <source>
        <dbReference type="ARBA" id="ARBA00022692"/>
    </source>
</evidence>
<reference evidence="8" key="1">
    <citation type="journal article" date="2014" name="Int. J. Syst. Evol. Microbiol.">
        <title>Complete genome sequence of Corynebacterium casei LMG S-19264T (=DSM 44701T), isolated from a smear-ripened cheese.</title>
        <authorList>
            <consortium name="US DOE Joint Genome Institute (JGI-PGF)"/>
            <person name="Walter F."/>
            <person name="Albersmeier A."/>
            <person name="Kalinowski J."/>
            <person name="Ruckert C."/>
        </authorList>
    </citation>
    <scope>NUCLEOTIDE SEQUENCE</scope>
    <source>
        <strain evidence="8">CGMCC 1.15179</strain>
    </source>
</reference>
<dbReference type="InterPro" id="IPR007816">
    <property type="entry name" value="ResB-like_domain"/>
</dbReference>
<feature type="transmembrane region" description="Helical" evidence="6">
    <location>
        <begin position="123"/>
        <end position="145"/>
    </location>
</feature>
<dbReference type="PANTHER" id="PTHR31566:SF0">
    <property type="entry name" value="CYTOCHROME C BIOGENESIS PROTEIN CCS1, CHLOROPLASTIC"/>
    <property type="match status" value="1"/>
</dbReference>
<comment type="subcellular location">
    <subcellularLocation>
        <location evidence="1">Membrane</location>
        <topology evidence="1">Multi-pass membrane protein</topology>
    </subcellularLocation>
</comment>
<feature type="transmembrane region" description="Helical" evidence="6">
    <location>
        <begin position="217"/>
        <end position="239"/>
    </location>
</feature>
<reference evidence="8" key="2">
    <citation type="submission" date="2020-09" db="EMBL/GenBank/DDBJ databases">
        <authorList>
            <person name="Sun Q."/>
            <person name="Zhou Y."/>
        </authorList>
    </citation>
    <scope>NUCLEOTIDE SEQUENCE</scope>
    <source>
        <strain evidence="8">CGMCC 1.15179</strain>
    </source>
</reference>
<feature type="transmembrane region" description="Helical" evidence="6">
    <location>
        <begin position="457"/>
        <end position="478"/>
    </location>
</feature>
<dbReference type="InterPro" id="IPR023494">
    <property type="entry name" value="Cyt_c_bgen_Ccs1/CcsB/ResB"/>
</dbReference>
<protein>
    <submittedName>
        <fullName evidence="8">Cytochrome c biogenesis protein ResB</fullName>
    </submittedName>
</protein>
<keyword evidence="4 6" id="KW-1133">Transmembrane helix</keyword>
<evidence type="ECO:0000259" key="7">
    <source>
        <dbReference type="Pfam" id="PF05140"/>
    </source>
</evidence>
<dbReference type="Pfam" id="PF05140">
    <property type="entry name" value="ResB"/>
    <property type="match status" value="2"/>
</dbReference>
<evidence type="ECO:0000256" key="1">
    <source>
        <dbReference type="ARBA" id="ARBA00004141"/>
    </source>
</evidence>
<evidence type="ECO:0000256" key="6">
    <source>
        <dbReference type="SAM" id="Phobius"/>
    </source>
</evidence>
<proteinExistence type="predicted"/>
<feature type="domain" description="ResB-like" evidence="7">
    <location>
        <begin position="65"/>
        <end position="410"/>
    </location>
</feature>
<accession>A0A8J2VGN9</accession>
<dbReference type="GO" id="GO:0016020">
    <property type="term" value="C:membrane"/>
    <property type="evidence" value="ECO:0007669"/>
    <property type="project" value="UniProtKB-SubCell"/>
</dbReference>
<evidence type="ECO:0000256" key="5">
    <source>
        <dbReference type="ARBA" id="ARBA00023136"/>
    </source>
</evidence>
<evidence type="ECO:0000313" key="8">
    <source>
        <dbReference type="EMBL" id="GGE11005.1"/>
    </source>
</evidence>
<evidence type="ECO:0000313" key="9">
    <source>
        <dbReference type="Proteomes" id="UP000625210"/>
    </source>
</evidence>
<organism evidence="8 9">
    <name type="scientific">Marinithermofilum abyssi</name>
    <dbReference type="NCBI Taxonomy" id="1571185"/>
    <lineage>
        <taxon>Bacteria</taxon>
        <taxon>Bacillati</taxon>
        <taxon>Bacillota</taxon>
        <taxon>Bacilli</taxon>
        <taxon>Bacillales</taxon>
        <taxon>Thermoactinomycetaceae</taxon>
        <taxon>Marinithermofilum</taxon>
    </lineage>
</organism>
<keyword evidence="5 6" id="KW-0472">Membrane</keyword>
<keyword evidence="9" id="KW-1185">Reference proteome</keyword>
<evidence type="ECO:0000256" key="3">
    <source>
        <dbReference type="ARBA" id="ARBA00022748"/>
    </source>
</evidence>
<feature type="domain" description="ResB-like" evidence="7">
    <location>
        <begin position="424"/>
        <end position="509"/>
    </location>
</feature>
<dbReference type="Proteomes" id="UP000625210">
    <property type="component" value="Unassembled WGS sequence"/>
</dbReference>
<dbReference type="GO" id="GO:0017004">
    <property type="term" value="P:cytochrome complex assembly"/>
    <property type="evidence" value="ECO:0007669"/>
    <property type="project" value="UniProtKB-KW"/>
</dbReference>